<evidence type="ECO:0000313" key="3">
    <source>
        <dbReference type="Proteomes" id="UP000813463"/>
    </source>
</evidence>
<dbReference type="InterPro" id="IPR005174">
    <property type="entry name" value="KIB1-4_b-propeller"/>
</dbReference>
<evidence type="ECO:0000313" key="4">
    <source>
        <dbReference type="RefSeq" id="XP_056695942.1"/>
    </source>
</evidence>
<dbReference type="Pfam" id="PF03478">
    <property type="entry name" value="Beta-prop_KIB1-4"/>
    <property type="match status" value="1"/>
</dbReference>
<dbReference type="SUPFAM" id="SSF101898">
    <property type="entry name" value="NHL repeat"/>
    <property type="match status" value="1"/>
</dbReference>
<evidence type="ECO:0000259" key="2">
    <source>
        <dbReference type="Pfam" id="PF03478"/>
    </source>
</evidence>
<keyword evidence="3" id="KW-1185">Reference proteome</keyword>
<evidence type="ECO:0000313" key="6">
    <source>
        <dbReference type="RefSeq" id="XP_056695944.1"/>
    </source>
</evidence>
<dbReference type="RefSeq" id="XP_056695944.1">
    <property type="nucleotide sequence ID" value="XM_056839966.1"/>
</dbReference>
<dbReference type="RefSeq" id="XP_056695942.1">
    <property type="nucleotide sequence ID" value="XM_056839964.1"/>
</dbReference>
<gene>
    <name evidence="4 5 6" type="primary">LOC130470252</name>
</gene>
<dbReference type="Proteomes" id="UP000813463">
    <property type="component" value="Chromosome 3"/>
</dbReference>
<feature type="compositionally biased region" description="Acidic residues" evidence="1">
    <location>
        <begin position="100"/>
        <end position="124"/>
    </location>
</feature>
<dbReference type="PANTHER" id="PTHR44259:SF107">
    <property type="entry name" value="F-BOX PROTEIN SKIP23-LIKE"/>
    <property type="match status" value="1"/>
</dbReference>
<proteinExistence type="predicted"/>
<evidence type="ECO:0000313" key="5">
    <source>
        <dbReference type="RefSeq" id="XP_056695943.1"/>
    </source>
</evidence>
<reference evidence="4 5" key="2">
    <citation type="submission" date="2025-05" db="UniProtKB">
        <authorList>
            <consortium name="RefSeq"/>
        </authorList>
    </citation>
    <scope>IDENTIFICATION</scope>
    <source>
        <tissue evidence="4 5">Leaf</tissue>
    </source>
</reference>
<name>A0ABM3RJZ2_SPIOL</name>
<evidence type="ECO:0000256" key="1">
    <source>
        <dbReference type="SAM" id="MobiDB-lite"/>
    </source>
</evidence>
<feature type="region of interest" description="Disordered" evidence="1">
    <location>
        <begin position="100"/>
        <end position="181"/>
    </location>
</feature>
<dbReference type="PANTHER" id="PTHR44259">
    <property type="entry name" value="OS07G0183000 PROTEIN-RELATED"/>
    <property type="match status" value="1"/>
</dbReference>
<reference evidence="3" key="1">
    <citation type="journal article" date="2021" name="Nat. Commun.">
        <title>Genomic analyses provide insights into spinach domestication and the genetic basis of agronomic traits.</title>
        <authorList>
            <person name="Cai X."/>
            <person name="Sun X."/>
            <person name="Xu C."/>
            <person name="Sun H."/>
            <person name="Wang X."/>
            <person name="Ge C."/>
            <person name="Zhang Z."/>
            <person name="Wang Q."/>
            <person name="Fei Z."/>
            <person name="Jiao C."/>
            <person name="Wang Q."/>
        </authorList>
    </citation>
    <scope>NUCLEOTIDE SEQUENCE [LARGE SCALE GENOMIC DNA]</scope>
    <source>
        <strain evidence="3">cv. Varoflay</strain>
    </source>
</reference>
<organism evidence="3 6">
    <name type="scientific">Spinacia oleracea</name>
    <name type="common">Spinach</name>
    <dbReference type="NCBI Taxonomy" id="3562"/>
    <lineage>
        <taxon>Eukaryota</taxon>
        <taxon>Viridiplantae</taxon>
        <taxon>Streptophyta</taxon>
        <taxon>Embryophyta</taxon>
        <taxon>Tracheophyta</taxon>
        <taxon>Spermatophyta</taxon>
        <taxon>Magnoliopsida</taxon>
        <taxon>eudicotyledons</taxon>
        <taxon>Gunneridae</taxon>
        <taxon>Pentapetalae</taxon>
        <taxon>Caryophyllales</taxon>
        <taxon>Chenopodiaceae</taxon>
        <taxon>Chenopodioideae</taxon>
        <taxon>Anserineae</taxon>
        <taxon>Spinacia</taxon>
    </lineage>
</organism>
<protein>
    <recommendedName>
        <fullName evidence="2">KIB1-4 beta-propeller domain-containing protein</fullName>
    </recommendedName>
</protein>
<feature type="compositionally biased region" description="Acidic residues" evidence="1">
    <location>
        <begin position="133"/>
        <end position="171"/>
    </location>
</feature>
<dbReference type="GeneID" id="130470252"/>
<dbReference type="RefSeq" id="XP_056695943.1">
    <property type="nucleotide sequence ID" value="XM_056839965.1"/>
</dbReference>
<sequence length="522" mass="59885">MQPCLKGDLFWNQQEAEDVIFNPRKKGRMDDVNWAELQVDLLVKIVGNHLHSAVDMVAFSGVCPSWRNASNLANVKQKWACQMPWLMLTDGNLELTADYEDEPIDDDDDDDDETIESIQDDDETIDGKTIEDQTIEDETNEDDDETIEDETIDDDTIEDEDEDDETIEDDNSKEASSSVDNNVRRRRTLVDLRHKDGRSYNVECCQGYGKSCWGSAHGWIVTHGLDDNMYLFNPLTKEQLNLPPRHTYEYGPYKRTCPPDFLRAYFITKAVLLKVPISGGLLVVALHSDGCGVVIAKPGDTHWTEISIPIQGLKMSRRITDVLYLANQGRILLLNQYGDLAYFDLEDVQKQVRWYDCELSYINQLRHPYGYDFVDHTTYIVNSGKDLLMVLRILDVVKNYADMVRDDDGHDIDQYKTVNFKVYKFHFQDKTWEELEDLLDVALFVGNNASMSVRATDAGCDHNCIYFTDDQRYYYAETKAGLGGHDIGVFRMSDKIIRSLDVGNNTHLRSPYCCPLWFSPAL</sequence>
<feature type="domain" description="KIB1-4 beta-propeller" evidence="2">
    <location>
        <begin position="197"/>
        <end position="490"/>
    </location>
</feature>
<accession>A0ABM3RJZ2</accession>
<dbReference type="InterPro" id="IPR050942">
    <property type="entry name" value="F-box_BR-signaling"/>
</dbReference>